<dbReference type="EC" id="2.6.1.-" evidence="5"/>
<organism evidence="7 8">
    <name type="scientific">Gemmata algarum</name>
    <dbReference type="NCBI Taxonomy" id="2975278"/>
    <lineage>
        <taxon>Bacteria</taxon>
        <taxon>Pseudomonadati</taxon>
        <taxon>Planctomycetota</taxon>
        <taxon>Planctomycetia</taxon>
        <taxon>Gemmatales</taxon>
        <taxon>Gemmataceae</taxon>
        <taxon>Gemmata</taxon>
    </lineage>
</organism>
<dbReference type="Pfam" id="PF00155">
    <property type="entry name" value="Aminotran_1_2"/>
    <property type="match status" value="1"/>
</dbReference>
<dbReference type="Gene3D" id="3.90.1150.10">
    <property type="entry name" value="Aspartate Aminotransferase, domain 1"/>
    <property type="match status" value="1"/>
</dbReference>
<dbReference type="EMBL" id="JAXBLV010000234">
    <property type="protein sequence ID" value="MDY3563313.1"/>
    <property type="molecule type" value="Genomic_DNA"/>
</dbReference>
<dbReference type="PROSITE" id="PS00105">
    <property type="entry name" value="AA_TRANSFER_CLASS_1"/>
    <property type="match status" value="1"/>
</dbReference>
<comment type="cofactor">
    <cofactor evidence="1 5">
        <name>pyridoxal 5'-phosphate</name>
        <dbReference type="ChEBI" id="CHEBI:597326"/>
    </cofactor>
</comment>
<dbReference type="PANTHER" id="PTHR43807">
    <property type="entry name" value="FI04487P"/>
    <property type="match status" value="1"/>
</dbReference>
<dbReference type="PANTHER" id="PTHR43807:SF20">
    <property type="entry name" value="FI04487P"/>
    <property type="match status" value="1"/>
</dbReference>
<feature type="domain" description="Aminotransferase class I/classII large" evidence="6">
    <location>
        <begin position="27"/>
        <end position="390"/>
    </location>
</feature>
<evidence type="ECO:0000313" key="8">
    <source>
        <dbReference type="Proteomes" id="UP001272242"/>
    </source>
</evidence>
<dbReference type="InterPro" id="IPR015424">
    <property type="entry name" value="PyrdxlP-dep_Trfase"/>
</dbReference>
<evidence type="ECO:0000256" key="5">
    <source>
        <dbReference type="RuleBase" id="RU000481"/>
    </source>
</evidence>
<reference evidence="8" key="1">
    <citation type="journal article" date="2023" name="Mar. Drugs">
        <title>Gemmata algarum, a Novel Planctomycete Isolated from an Algal Mat, Displays Antimicrobial Activity.</title>
        <authorList>
            <person name="Kumar G."/>
            <person name="Kallscheuer N."/>
            <person name="Kashif M."/>
            <person name="Ahamad S."/>
            <person name="Jagadeeshwari U."/>
            <person name="Pannikurungottu S."/>
            <person name="Haufschild T."/>
            <person name="Kabuu M."/>
            <person name="Sasikala C."/>
            <person name="Jogler C."/>
            <person name="Ramana C."/>
        </authorList>
    </citation>
    <scope>NUCLEOTIDE SEQUENCE [LARGE SCALE GENOMIC DNA]</scope>
    <source>
        <strain evidence="8">JC673</strain>
    </source>
</reference>
<dbReference type="GO" id="GO:0008483">
    <property type="term" value="F:transaminase activity"/>
    <property type="evidence" value="ECO:0007669"/>
    <property type="project" value="UniProtKB-KW"/>
</dbReference>
<comment type="caution">
    <text evidence="7">The sequence shown here is derived from an EMBL/GenBank/DDBJ whole genome shotgun (WGS) entry which is preliminary data.</text>
</comment>
<keyword evidence="4" id="KW-0663">Pyridoxal phosphate</keyword>
<dbReference type="InterPro" id="IPR015422">
    <property type="entry name" value="PyrdxlP-dep_Trfase_small"/>
</dbReference>
<dbReference type="Gene3D" id="3.40.640.10">
    <property type="entry name" value="Type I PLP-dependent aspartate aminotransferase-like (Major domain)"/>
    <property type="match status" value="1"/>
</dbReference>
<evidence type="ECO:0000256" key="3">
    <source>
        <dbReference type="ARBA" id="ARBA00022679"/>
    </source>
</evidence>
<dbReference type="InterPro" id="IPR015421">
    <property type="entry name" value="PyrdxlP-dep_Trfase_major"/>
</dbReference>
<dbReference type="CDD" id="cd00609">
    <property type="entry name" value="AAT_like"/>
    <property type="match status" value="1"/>
</dbReference>
<dbReference type="RefSeq" id="WP_320689533.1">
    <property type="nucleotide sequence ID" value="NZ_JAXBLV010000234.1"/>
</dbReference>
<keyword evidence="8" id="KW-1185">Reference proteome</keyword>
<evidence type="ECO:0000256" key="4">
    <source>
        <dbReference type="ARBA" id="ARBA00022898"/>
    </source>
</evidence>
<evidence type="ECO:0000256" key="2">
    <source>
        <dbReference type="ARBA" id="ARBA00022576"/>
    </source>
</evidence>
<dbReference type="InterPro" id="IPR004839">
    <property type="entry name" value="Aminotransferase_I/II_large"/>
</dbReference>
<name>A0ABU5F6U8_9BACT</name>
<evidence type="ECO:0000256" key="1">
    <source>
        <dbReference type="ARBA" id="ARBA00001933"/>
    </source>
</evidence>
<keyword evidence="2 5" id="KW-0032">Aminotransferase</keyword>
<dbReference type="InterPro" id="IPR004838">
    <property type="entry name" value="NHTrfase_class1_PyrdxlP-BS"/>
</dbReference>
<evidence type="ECO:0000259" key="6">
    <source>
        <dbReference type="Pfam" id="PF00155"/>
    </source>
</evidence>
<dbReference type="Proteomes" id="UP001272242">
    <property type="component" value="Unassembled WGS sequence"/>
</dbReference>
<gene>
    <name evidence="7" type="ORF">R5W23_004813</name>
</gene>
<sequence>MLASRVQHFSESVIRETSRIAQRYGAINLGQGMPDFDPPEEVKEAACRAIRDGFNQYAVTWGIAPLRQAIATKMRSFNGLPWVDPDEHVTVCCGATECMMATMLALVDPGDEVVIFQPFYENYGPDAKLTGATPKWVTLRTPAWSGCDARASGRQAASDTWSFDPDELRAAFSSKTKAVIINTPNNPTGKVFTRAELEAIAGLCREFDAVAISDEIYEYVNFTDRPHVSIAALPGMADRTVTISGLSKTFSATGWRLGYCVAPAAITAGIRKAHDFLTVGAPHPLQVAGAAALGLPPSYFDGLREHYRHRRDLFLPYLERAGFGVQPPDGAYYVMADFSGLSALDDTSFVRRMIETVGVAGVPGSSFHDPKELGRKLVRFMFAKRDETLHTAGERLLGLRERLAG</sequence>
<keyword evidence="3 5" id="KW-0808">Transferase</keyword>
<evidence type="ECO:0000313" key="7">
    <source>
        <dbReference type="EMBL" id="MDY3563313.1"/>
    </source>
</evidence>
<accession>A0ABU5F6U8</accession>
<proteinExistence type="inferred from homology"/>
<dbReference type="SUPFAM" id="SSF53383">
    <property type="entry name" value="PLP-dependent transferases"/>
    <property type="match status" value="1"/>
</dbReference>
<dbReference type="InterPro" id="IPR051326">
    <property type="entry name" value="Kynurenine-oxoglutarate_AT"/>
</dbReference>
<comment type="similarity">
    <text evidence="5">Belongs to the class-I pyridoxal-phosphate-dependent aminotransferase family.</text>
</comment>
<protein>
    <recommendedName>
        <fullName evidence="5">Aminotransferase</fullName>
        <ecNumber evidence="5">2.6.1.-</ecNumber>
    </recommendedName>
</protein>